<dbReference type="GO" id="GO:0046872">
    <property type="term" value="F:metal ion binding"/>
    <property type="evidence" value="ECO:0007669"/>
    <property type="project" value="UniProtKB-KW"/>
</dbReference>
<keyword evidence="3 8" id="KW-0479">Metal-binding</keyword>
<evidence type="ECO:0000313" key="12">
    <source>
        <dbReference type="Proteomes" id="UP000571701"/>
    </source>
</evidence>
<evidence type="ECO:0000256" key="1">
    <source>
        <dbReference type="ARBA" id="ARBA00022553"/>
    </source>
</evidence>
<dbReference type="NCBIfam" id="TIGR03705">
    <property type="entry name" value="poly_P_kin"/>
    <property type="match status" value="1"/>
</dbReference>
<feature type="binding site" evidence="8">
    <location>
        <position position="562"/>
    </location>
    <ligand>
        <name>ATP</name>
        <dbReference type="ChEBI" id="CHEBI:30616"/>
    </ligand>
</feature>
<evidence type="ECO:0000256" key="8">
    <source>
        <dbReference type="HAMAP-Rule" id="MF_00347"/>
    </source>
</evidence>
<dbReference type="InterPro" id="IPR001736">
    <property type="entry name" value="PLipase_D/transphosphatidylase"/>
</dbReference>
<keyword evidence="6 8" id="KW-0067">ATP-binding</keyword>
<dbReference type="SUPFAM" id="SSF140356">
    <property type="entry name" value="PPK N-terminal domain-like"/>
    <property type="match status" value="1"/>
</dbReference>
<dbReference type="GO" id="GO:0005524">
    <property type="term" value="F:ATP binding"/>
    <property type="evidence" value="ECO:0007669"/>
    <property type="project" value="UniProtKB-KW"/>
</dbReference>
<evidence type="ECO:0000259" key="10">
    <source>
        <dbReference type="PROSITE" id="PS50035"/>
    </source>
</evidence>
<comment type="similarity">
    <text evidence="8 9">Belongs to the polyphosphate kinase 1 (PPK1) family.</text>
</comment>
<dbReference type="Gene3D" id="3.30.870.10">
    <property type="entry name" value="Endonuclease Chain A"/>
    <property type="match status" value="2"/>
</dbReference>
<dbReference type="Pfam" id="PF13089">
    <property type="entry name" value="PP_kinase_N"/>
    <property type="match status" value="1"/>
</dbReference>
<dbReference type="Pfam" id="PF13090">
    <property type="entry name" value="PP_kinase_C"/>
    <property type="match status" value="1"/>
</dbReference>
<evidence type="ECO:0000256" key="4">
    <source>
        <dbReference type="ARBA" id="ARBA00022741"/>
    </source>
</evidence>
<dbReference type="HAMAP" id="MF_00347">
    <property type="entry name" value="Polyphosphate_kinase"/>
    <property type="match status" value="1"/>
</dbReference>
<keyword evidence="7 8" id="KW-0460">Magnesium</keyword>
<keyword evidence="4 8" id="KW-0547">Nucleotide-binding</keyword>
<dbReference type="SUPFAM" id="SSF56024">
    <property type="entry name" value="Phospholipase D/nuclease"/>
    <property type="match status" value="2"/>
</dbReference>
<dbReference type="InterPro" id="IPR036832">
    <property type="entry name" value="PPK_N_dom_sf"/>
</dbReference>
<gene>
    <name evidence="11" type="primary">ppk1</name>
    <name evidence="8" type="synonym">ppk</name>
    <name evidence="11" type="ORF">H2O73_08340</name>
</gene>
<feature type="binding site" evidence="8">
    <location>
        <position position="373"/>
    </location>
    <ligand>
        <name>Mg(2+)</name>
        <dbReference type="ChEBI" id="CHEBI:18420"/>
    </ligand>
</feature>
<dbReference type="Pfam" id="PF17941">
    <property type="entry name" value="PP_kinase_C_1"/>
    <property type="match status" value="1"/>
</dbReference>
<dbReference type="EC" id="2.7.4.1" evidence="8 9"/>
<comment type="function">
    <text evidence="8 9">Catalyzes the reversible transfer of the terminal phosphate of ATP to form a long-chain polyphosphate (polyP).</text>
</comment>
<dbReference type="Pfam" id="PF02503">
    <property type="entry name" value="PP_kinase"/>
    <property type="match status" value="1"/>
</dbReference>
<dbReference type="InterPro" id="IPR024953">
    <property type="entry name" value="PP_kinase_middle"/>
</dbReference>
<evidence type="ECO:0000256" key="3">
    <source>
        <dbReference type="ARBA" id="ARBA00022723"/>
    </source>
</evidence>
<comment type="cofactor">
    <cofactor evidence="8">
        <name>Mg(2+)</name>
        <dbReference type="ChEBI" id="CHEBI:18420"/>
    </cofactor>
</comment>
<dbReference type="AlphaFoldDB" id="A0A7W2FQE2"/>
<dbReference type="NCBIfam" id="NF003917">
    <property type="entry name" value="PRK05443.1-1"/>
    <property type="match status" value="1"/>
</dbReference>
<dbReference type="CDD" id="cd09167">
    <property type="entry name" value="PLDc_EcPPK1_C2_like"/>
    <property type="match status" value="1"/>
</dbReference>
<proteinExistence type="inferred from homology"/>
<evidence type="ECO:0000256" key="9">
    <source>
        <dbReference type="RuleBase" id="RU003800"/>
    </source>
</evidence>
<comment type="catalytic activity">
    <reaction evidence="8 9">
        <text>[phosphate](n) + ATP = [phosphate](n+1) + ADP</text>
        <dbReference type="Rhea" id="RHEA:19573"/>
        <dbReference type="Rhea" id="RHEA-COMP:9859"/>
        <dbReference type="Rhea" id="RHEA-COMP:14280"/>
        <dbReference type="ChEBI" id="CHEBI:16838"/>
        <dbReference type="ChEBI" id="CHEBI:30616"/>
        <dbReference type="ChEBI" id="CHEBI:456216"/>
        <dbReference type="EC" id="2.7.4.1"/>
    </reaction>
</comment>
<dbReference type="PANTHER" id="PTHR30218:SF0">
    <property type="entry name" value="POLYPHOSPHATE KINASE"/>
    <property type="match status" value="1"/>
</dbReference>
<dbReference type="Proteomes" id="UP000571701">
    <property type="component" value="Unassembled WGS sequence"/>
</dbReference>
<sequence>MSSEKLYIEKELSWLSFNERVLQEAADQSVPLIERIRFLGIFSNNLDEFYKVRFADVKRRILINQERGGNDNSKHLLTKMQSKALRLNERFDALYQELIRDMARHRIFLVNEHQLNDTQQIWIQKYFKRQVLHHMSPVLLTEDINLIQFLKDEYAYIAVELKKQEHTQYVLLEIPTDHLPRFVMVPEQKGKRRKTIILLDNIIRFCLNDLFQGFFEYDQINGYAMKMTRDAEYDLSREVEYSLIEQMSEGVSQRLTAMPVRFVYQRDMPEAMLHFLCKKLGISNYDSQIPGARYHNFKDFIAFPNVGREYLEYKPLPPIRCADFDGYANSFDAIKNQDILLYFPYHTFDHITELVRQASFDPKVFSIKINIYRVAKDSRLINSLIDSVHNGKNVTVVVELQARFDEEANIEWAKVLTEAGVQVLFGTPGLKIHAKLLLINRREGDDIVRYAHIGTGNFHEKNARIYTDFSLLTADAEITNEVRNVFGYIENPYRPVKFNQLIVSPRNSRKQLYQLIDNEITNASLGKKAKITLKANNLVDKGLINKLYSASTLGVEIRMVIRGMCALVPGVEGVSDNIKIISIVDRFLEHPRVLITHNDGDPQVYISSADWMTRNIDHRIEVATPIRDPRLKQRIIHIINIHFTDTVKARWIDKEMSNSYVARGNRKKIRSQIAIYDYLKNVEKQAKKKNESNA</sequence>
<reference evidence="11 12" key="1">
    <citation type="submission" date="2020-07" db="EMBL/GenBank/DDBJ databases">
        <title>Vibrio marinisediminis sp. nov., isolated from marine sediment.</title>
        <authorList>
            <person name="Ji X."/>
        </authorList>
    </citation>
    <scope>NUCLEOTIDE SEQUENCE [LARGE SCALE GENOMIC DNA]</scope>
    <source>
        <strain evidence="11 12">404</strain>
    </source>
</reference>
<dbReference type="CDD" id="cd09164">
    <property type="entry name" value="PLDc_EcPPK1_C1_like"/>
    <property type="match status" value="1"/>
</dbReference>
<dbReference type="PROSITE" id="PS50035">
    <property type="entry name" value="PLD"/>
    <property type="match status" value="1"/>
</dbReference>
<feature type="binding site" evidence="8">
    <location>
        <position position="45"/>
    </location>
    <ligand>
        <name>ATP</name>
        <dbReference type="ChEBI" id="CHEBI:30616"/>
    </ligand>
</feature>
<organism evidence="11 12">
    <name type="scientific">Vibrio marinisediminis</name>
    <dbReference type="NCBI Taxonomy" id="2758441"/>
    <lineage>
        <taxon>Bacteria</taxon>
        <taxon>Pseudomonadati</taxon>
        <taxon>Pseudomonadota</taxon>
        <taxon>Gammaproteobacteria</taxon>
        <taxon>Vibrionales</taxon>
        <taxon>Vibrionaceae</taxon>
        <taxon>Vibrio</taxon>
    </lineage>
</organism>
<name>A0A7W2FQE2_9VIBR</name>
<dbReference type="InterPro" id="IPR003414">
    <property type="entry name" value="PP_kinase"/>
</dbReference>
<dbReference type="RefSeq" id="WP_182108381.1">
    <property type="nucleotide sequence ID" value="NZ_JACFYF010000003.1"/>
</dbReference>
<dbReference type="InterPro" id="IPR036830">
    <property type="entry name" value="PP_kinase_middle_dom_sf"/>
</dbReference>
<keyword evidence="5 8" id="KW-0418">Kinase</keyword>
<keyword evidence="1 8" id="KW-0597">Phosphoprotein</keyword>
<dbReference type="GO" id="GO:0009358">
    <property type="term" value="C:polyphosphate kinase complex"/>
    <property type="evidence" value="ECO:0007669"/>
    <property type="project" value="InterPro"/>
</dbReference>
<dbReference type="GO" id="GO:0008976">
    <property type="term" value="F:polyphosphate kinase activity"/>
    <property type="evidence" value="ECO:0007669"/>
    <property type="project" value="UniProtKB-UniRule"/>
</dbReference>
<feature type="binding site" evidence="8">
    <location>
        <position position="466"/>
    </location>
    <ligand>
        <name>ATP</name>
        <dbReference type="ChEBI" id="CHEBI:30616"/>
    </ligand>
</feature>
<dbReference type="InterPro" id="IPR025200">
    <property type="entry name" value="PPK_C_dom2"/>
</dbReference>
<evidence type="ECO:0000256" key="6">
    <source>
        <dbReference type="ARBA" id="ARBA00022840"/>
    </source>
</evidence>
<feature type="active site" description="Phosphohistidine intermediate" evidence="8">
    <location>
        <position position="433"/>
    </location>
</feature>
<feature type="domain" description="PLD phosphodiesterase" evidence="10">
    <location>
        <begin position="428"/>
        <end position="462"/>
    </location>
</feature>
<comment type="caution">
    <text evidence="11">The sequence shown here is derived from an EMBL/GenBank/DDBJ whole genome shotgun (WGS) entry which is preliminary data.</text>
</comment>
<dbReference type="Gene3D" id="3.30.1840.10">
    <property type="entry name" value="Polyphosphate kinase middle domain"/>
    <property type="match status" value="1"/>
</dbReference>
<comment type="PTM">
    <text evidence="8 9">An intermediate of this reaction is the autophosphorylated ppk in which a phosphate is covalently linked to a histidine residue through a N-P bond.</text>
</comment>
<dbReference type="FunFam" id="3.30.870.10:FF:000001">
    <property type="entry name" value="Polyphosphate kinase"/>
    <property type="match status" value="1"/>
</dbReference>
<evidence type="ECO:0000256" key="7">
    <source>
        <dbReference type="ARBA" id="ARBA00022842"/>
    </source>
</evidence>
<evidence type="ECO:0000256" key="5">
    <source>
        <dbReference type="ARBA" id="ARBA00022777"/>
    </source>
</evidence>
<keyword evidence="12" id="KW-1185">Reference proteome</keyword>
<protein>
    <recommendedName>
        <fullName evidence="8 9">Polyphosphate kinase</fullName>
        <ecNumber evidence="8 9">2.7.4.1</ecNumber>
    </recommendedName>
    <alternativeName>
        <fullName evidence="8">ATP-polyphosphate phosphotransferase</fullName>
    </alternativeName>
    <alternativeName>
        <fullName evidence="8">Polyphosphoric acid kinase</fullName>
    </alternativeName>
</protein>
<dbReference type="PANTHER" id="PTHR30218">
    <property type="entry name" value="POLYPHOSPHATE KINASE"/>
    <property type="match status" value="1"/>
</dbReference>
<dbReference type="InterPro" id="IPR025198">
    <property type="entry name" value="PPK_N_dom"/>
</dbReference>
<dbReference type="PIRSF" id="PIRSF015589">
    <property type="entry name" value="PP_kinase"/>
    <property type="match status" value="1"/>
</dbReference>
<evidence type="ECO:0000313" key="11">
    <source>
        <dbReference type="EMBL" id="MBA5762347.1"/>
    </source>
</evidence>
<evidence type="ECO:0000256" key="2">
    <source>
        <dbReference type="ARBA" id="ARBA00022679"/>
    </source>
</evidence>
<accession>A0A7W2FQE2</accession>
<dbReference type="GO" id="GO:0006799">
    <property type="term" value="P:polyphosphate biosynthetic process"/>
    <property type="evidence" value="ECO:0007669"/>
    <property type="project" value="UniProtKB-UniRule"/>
</dbReference>
<feature type="binding site" evidence="8">
    <location>
        <position position="590"/>
    </location>
    <ligand>
        <name>ATP</name>
        <dbReference type="ChEBI" id="CHEBI:30616"/>
    </ligand>
</feature>
<dbReference type="InterPro" id="IPR041108">
    <property type="entry name" value="PP_kinase_C_1"/>
</dbReference>
<feature type="binding site" evidence="8">
    <location>
        <position position="403"/>
    </location>
    <ligand>
        <name>Mg(2+)</name>
        <dbReference type="ChEBI" id="CHEBI:18420"/>
    </ligand>
</feature>
<keyword evidence="2 8" id="KW-0808">Transferase</keyword>
<dbReference type="SUPFAM" id="SSF143724">
    <property type="entry name" value="PHP14-like"/>
    <property type="match status" value="1"/>
</dbReference>
<dbReference type="EMBL" id="JACFYF010000003">
    <property type="protein sequence ID" value="MBA5762347.1"/>
    <property type="molecule type" value="Genomic_DNA"/>
</dbReference>
<dbReference type="Gene3D" id="1.20.58.310">
    <property type="entry name" value="Polyphosphate kinase N-terminal domain"/>
    <property type="match status" value="1"/>
</dbReference>